<comment type="subunit">
    <text evidence="6">Part of the 50S ribosomal subunit. Contacts protein L20.</text>
</comment>
<keyword evidence="4 6" id="KW-0689">Ribosomal protein</keyword>
<evidence type="ECO:0000256" key="7">
    <source>
        <dbReference type="RuleBase" id="RU000562"/>
    </source>
</evidence>
<comment type="similarity">
    <text evidence="1 6 7">Belongs to the bacterial ribosomal protein bL21 family.</text>
</comment>
<evidence type="ECO:0000256" key="1">
    <source>
        <dbReference type="ARBA" id="ARBA00008563"/>
    </source>
</evidence>
<protein>
    <recommendedName>
        <fullName evidence="6">Large ribosomal subunit protein bL21</fullName>
    </recommendedName>
</protein>
<keyword evidence="2 6" id="KW-0699">rRNA-binding</keyword>
<dbReference type="SUPFAM" id="SSF141091">
    <property type="entry name" value="L21p-like"/>
    <property type="match status" value="1"/>
</dbReference>
<dbReference type="GO" id="GO:1990904">
    <property type="term" value="C:ribonucleoprotein complex"/>
    <property type="evidence" value="ECO:0007669"/>
    <property type="project" value="UniProtKB-KW"/>
</dbReference>
<evidence type="ECO:0000256" key="6">
    <source>
        <dbReference type="HAMAP-Rule" id="MF_01363"/>
    </source>
</evidence>
<dbReference type="GO" id="GO:0006412">
    <property type="term" value="P:translation"/>
    <property type="evidence" value="ECO:0007669"/>
    <property type="project" value="UniProtKB-UniRule"/>
</dbReference>
<dbReference type="AlphaFoldDB" id="A0A7V4E229"/>
<evidence type="ECO:0000256" key="2">
    <source>
        <dbReference type="ARBA" id="ARBA00022730"/>
    </source>
</evidence>
<gene>
    <name evidence="6 8" type="primary">rplU</name>
    <name evidence="8" type="ORF">ENU72_03985</name>
</gene>
<reference evidence="8" key="1">
    <citation type="journal article" date="2020" name="mSystems">
        <title>Genome- and Community-Level Interaction Insights into Carbon Utilization and Element Cycling Functions of Hydrothermarchaeota in Hydrothermal Sediment.</title>
        <authorList>
            <person name="Zhou Z."/>
            <person name="Liu Y."/>
            <person name="Xu W."/>
            <person name="Pan J."/>
            <person name="Luo Z.H."/>
            <person name="Li M."/>
        </authorList>
    </citation>
    <scope>NUCLEOTIDE SEQUENCE [LARGE SCALE GENOMIC DNA]</scope>
    <source>
        <strain evidence="8">SpSt-695</strain>
    </source>
</reference>
<sequence length="103" mass="12024">MWAFVEYKGAQFYVKENENLIVPLTKGKAGEKIEIDKVIMIKKDGEIKIGTPYIEGAKVEAEIIEHIKLPKIIVFKYKPKKNYRRKKGHRQKATKIKILKIEI</sequence>
<dbReference type="HAMAP" id="MF_01363">
    <property type="entry name" value="Ribosomal_bL21"/>
    <property type="match status" value="1"/>
</dbReference>
<organism evidence="8">
    <name type="scientific">candidate division WOR-3 bacterium</name>
    <dbReference type="NCBI Taxonomy" id="2052148"/>
    <lineage>
        <taxon>Bacteria</taxon>
        <taxon>Bacteria division WOR-3</taxon>
    </lineage>
</organism>
<dbReference type="PANTHER" id="PTHR21349:SF0">
    <property type="entry name" value="LARGE RIBOSOMAL SUBUNIT PROTEIN BL21M"/>
    <property type="match status" value="1"/>
</dbReference>
<evidence type="ECO:0000313" key="8">
    <source>
        <dbReference type="EMBL" id="HGK54165.1"/>
    </source>
</evidence>
<dbReference type="PANTHER" id="PTHR21349">
    <property type="entry name" value="50S RIBOSOMAL PROTEIN L21"/>
    <property type="match status" value="1"/>
</dbReference>
<dbReference type="GO" id="GO:0019843">
    <property type="term" value="F:rRNA binding"/>
    <property type="evidence" value="ECO:0007669"/>
    <property type="project" value="UniProtKB-UniRule"/>
</dbReference>
<dbReference type="InterPro" id="IPR028909">
    <property type="entry name" value="bL21-like"/>
</dbReference>
<dbReference type="GO" id="GO:0003735">
    <property type="term" value="F:structural constituent of ribosome"/>
    <property type="evidence" value="ECO:0007669"/>
    <property type="project" value="InterPro"/>
</dbReference>
<dbReference type="InterPro" id="IPR018258">
    <property type="entry name" value="Ribosomal_bL21_CS"/>
</dbReference>
<accession>A0A7V4E229</accession>
<dbReference type="EMBL" id="DTDP01000183">
    <property type="protein sequence ID" value="HGK54165.1"/>
    <property type="molecule type" value="Genomic_DNA"/>
</dbReference>
<comment type="caution">
    <text evidence="8">The sequence shown here is derived from an EMBL/GenBank/DDBJ whole genome shotgun (WGS) entry which is preliminary data.</text>
</comment>
<keyword evidence="3 6" id="KW-0694">RNA-binding</keyword>
<dbReference type="NCBIfam" id="TIGR00061">
    <property type="entry name" value="L21"/>
    <property type="match status" value="1"/>
</dbReference>
<dbReference type="GO" id="GO:0005840">
    <property type="term" value="C:ribosome"/>
    <property type="evidence" value="ECO:0007669"/>
    <property type="project" value="UniProtKB-KW"/>
</dbReference>
<keyword evidence="5 6" id="KW-0687">Ribonucleoprotein</keyword>
<name>A0A7V4E229_UNCW3</name>
<dbReference type="InterPro" id="IPR001787">
    <property type="entry name" value="Ribosomal_bL21"/>
</dbReference>
<dbReference type="Pfam" id="PF00829">
    <property type="entry name" value="Ribosomal_L21p"/>
    <property type="match status" value="1"/>
</dbReference>
<comment type="function">
    <text evidence="6 7">This protein binds to 23S rRNA in the presence of protein L20.</text>
</comment>
<dbReference type="GO" id="GO:0005737">
    <property type="term" value="C:cytoplasm"/>
    <property type="evidence" value="ECO:0007669"/>
    <property type="project" value="UniProtKB-ARBA"/>
</dbReference>
<evidence type="ECO:0000256" key="3">
    <source>
        <dbReference type="ARBA" id="ARBA00022884"/>
    </source>
</evidence>
<dbReference type="PROSITE" id="PS01169">
    <property type="entry name" value="RIBOSOMAL_L21"/>
    <property type="match status" value="1"/>
</dbReference>
<proteinExistence type="inferred from homology"/>
<dbReference type="InterPro" id="IPR036164">
    <property type="entry name" value="bL21-like_sf"/>
</dbReference>
<evidence type="ECO:0000256" key="4">
    <source>
        <dbReference type="ARBA" id="ARBA00022980"/>
    </source>
</evidence>
<evidence type="ECO:0000256" key="5">
    <source>
        <dbReference type="ARBA" id="ARBA00023274"/>
    </source>
</evidence>